<dbReference type="AlphaFoldDB" id="A0A0A9CAZ6"/>
<accession>A0A0A9CAZ6</accession>
<reference evidence="1" key="1">
    <citation type="submission" date="2014-09" db="EMBL/GenBank/DDBJ databases">
        <authorList>
            <person name="Magalhaes I.L.F."/>
            <person name="Oliveira U."/>
            <person name="Santos F.R."/>
            <person name="Vidigal T.H.D.A."/>
            <person name="Brescovit A.D."/>
            <person name="Santos A.J."/>
        </authorList>
    </citation>
    <scope>NUCLEOTIDE SEQUENCE</scope>
    <source>
        <tissue evidence="1">Shoot tissue taken approximately 20 cm above the soil surface</tissue>
    </source>
</reference>
<protein>
    <submittedName>
        <fullName evidence="1">Uncharacterized protein</fullName>
    </submittedName>
</protein>
<reference evidence="1" key="2">
    <citation type="journal article" date="2015" name="Data Brief">
        <title>Shoot transcriptome of the giant reed, Arundo donax.</title>
        <authorList>
            <person name="Barrero R.A."/>
            <person name="Guerrero F.D."/>
            <person name="Moolhuijzen P."/>
            <person name="Goolsby J.A."/>
            <person name="Tidwell J."/>
            <person name="Bellgard S.E."/>
            <person name="Bellgard M.I."/>
        </authorList>
    </citation>
    <scope>NUCLEOTIDE SEQUENCE</scope>
    <source>
        <tissue evidence="1">Shoot tissue taken approximately 20 cm above the soil surface</tissue>
    </source>
</reference>
<organism evidence="1">
    <name type="scientific">Arundo donax</name>
    <name type="common">Giant reed</name>
    <name type="synonym">Donax arundinaceus</name>
    <dbReference type="NCBI Taxonomy" id="35708"/>
    <lineage>
        <taxon>Eukaryota</taxon>
        <taxon>Viridiplantae</taxon>
        <taxon>Streptophyta</taxon>
        <taxon>Embryophyta</taxon>
        <taxon>Tracheophyta</taxon>
        <taxon>Spermatophyta</taxon>
        <taxon>Magnoliopsida</taxon>
        <taxon>Liliopsida</taxon>
        <taxon>Poales</taxon>
        <taxon>Poaceae</taxon>
        <taxon>PACMAD clade</taxon>
        <taxon>Arundinoideae</taxon>
        <taxon>Arundineae</taxon>
        <taxon>Arundo</taxon>
    </lineage>
</organism>
<proteinExistence type="predicted"/>
<evidence type="ECO:0000313" key="1">
    <source>
        <dbReference type="EMBL" id="JAD68667.1"/>
    </source>
</evidence>
<name>A0A0A9CAZ6_ARUDO</name>
<sequence length="25" mass="2972">MQQQQKLWNKFPHVPTEMGISLCIN</sequence>
<dbReference type="EMBL" id="GBRH01229228">
    <property type="protein sequence ID" value="JAD68667.1"/>
    <property type="molecule type" value="Transcribed_RNA"/>
</dbReference>